<dbReference type="EMBL" id="ML119670">
    <property type="protein sequence ID" value="RPA82604.1"/>
    <property type="molecule type" value="Genomic_DNA"/>
</dbReference>
<sequence length="186" mass="21683">MILKTPPSRKKPRKKPPLVWHIYNPERLDLLAQWHESLPSSSLEIPSSDQTVQNLMTMYRRNKWEYIAPWEYRPPSKALAKGGGAGINEEKKEKLCGILSRRYEVVKHVQHILRVLRVERWVEFEQWEDGERGGELMVGVRRLVVEEKFGRWDGGARYLVECLAVAGVRIGVGDLEILVEEELDRR</sequence>
<dbReference type="Proteomes" id="UP000275078">
    <property type="component" value="Unassembled WGS sequence"/>
</dbReference>
<evidence type="ECO:0000313" key="1">
    <source>
        <dbReference type="EMBL" id="RPA82604.1"/>
    </source>
</evidence>
<protein>
    <submittedName>
        <fullName evidence="1">Uncharacterized protein</fullName>
    </submittedName>
</protein>
<name>A0A3N4ILX5_ASCIM</name>
<dbReference type="AlphaFoldDB" id="A0A3N4ILX5"/>
<evidence type="ECO:0000313" key="2">
    <source>
        <dbReference type="Proteomes" id="UP000275078"/>
    </source>
</evidence>
<keyword evidence="2" id="KW-1185">Reference proteome</keyword>
<accession>A0A3N4ILX5</accession>
<organism evidence="1 2">
    <name type="scientific">Ascobolus immersus RN42</name>
    <dbReference type="NCBI Taxonomy" id="1160509"/>
    <lineage>
        <taxon>Eukaryota</taxon>
        <taxon>Fungi</taxon>
        <taxon>Dikarya</taxon>
        <taxon>Ascomycota</taxon>
        <taxon>Pezizomycotina</taxon>
        <taxon>Pezizomycetes</taxon>
        <taxon>Pezizales</taxon>
        <taxon>Ascobolaceae</taxon>
        <taxon>Ascobolus</taxon>
    </lineage>
</organism>
<reference evidence="1 2" key="1">
    <citation type="journal article" date="2018" name="Nat. Ecol. Evol.">
        <title>Pezizomycetes genomes reveal the molecular basis of ectomycorrhizal truffle lifestyle.</title>
        <authorList>
            <person name="Murat C."/>
            <person name="Payen T."/>
            <person name="Noel B."/>
            <person name="Kuo A."/>
            <person name="Morin E."/>
            <person name="Chen J."/>
            <person name="Kohler A."/>
            <person name="Krizsan K."/>
            <person name="Balestrini R."/>
            <person name="Da Silva C."/>
            <person name="Montanini B."/>
            <person name="Hainaut M."/>
            <person name="Levati E."/>
            <person name="Barry K.W."/>
            <person name="Belfiori B."/>
            <person name="Cichocki N."/>
            <person name="Clum A."/>
            <person name="Dockter R.B."/>
            <person name="Fauchery L."/>
            <person name="Guy J."/>
            <person name="Iotti M."/>
            <person name="Le Tacon F."/>
            <person name="Lindquist E.A."/>
            <person name="Lipzen A."/>
            <person name="Malagnac F."/>
            <person name="Mello A."/>
            <person name="Molinier V."/>
            <person name="Miyauchi S."/>
            <person name="Poulain J."/>
            <person name="Riccioni C."/>
            <person name="Rubini A."/>
            <person name="Sitrit Y."/>
            <person name="Splivallo R."/>
            <person name="Traeger S."/>
            <person name="Wang M."/>
            <person name="Zifcakova L."/>
            <person name="Wipf D."/>
            <person name="Zambonelli A."/>
            <person name="Paolocci F."/>
            <person name="Nowrousian M."/>
            <person name="Ottonello S."/>
            <person name="Baldrian P."/>
            <person name="Spatafora J.W."/>
            <person name="Henrissat B."/>
            <person name="Nagy L.G."/>
            <person name="Aury J.M."/>
            <person name="Wincker P."/>
            <person name="Grigoriev I.V."/>
            <person name="Bonfante P."/>
            <person name="Martin F.M."/>
        </authorList>
    </citation>
    <scope>NUCLEOTIDE SEQUENCE [LARGE SCALE GENOMIC DNA]</scope>
    <source>
        <strain evidence="1 2">RN42</strain>
    </source>
</reference>
<proteinExistence type="predicted"/>
<gene>
    <name evidence="1" type="ORF">BJ508DRAFT_325346</name>
</gene>